<feature type="domain" description="Helicase ATP-binding" evidence="9">
    <location>
        <begin position="241"/>
        <end position="379"/>
    </location>
</feature>
<dbReference type="InterPro" id="IPR047112">
    <property type="entry name" value="RecG/Mfd"/>
</dbReference>
<sequence length="780" mass="86931">MKFDEKDRVDLKKIGVTTLLDLALKLPKSFEDTSLAAAPKDGHVSIAVEIKSAYRQGGMLHAQCRCEAWGQSVKIVIFNAKPWHYGAFKVGKSVFVSGKCAYAYGSWQLTNPKIVTKINEIIPKYKLSLRDDSFKNLIQKYVNLPNLLATGLLREEAEFLLGLHRGDEKSARMLEALVREKAGEDVLKFVEIYNYLKKLNSKKTHFKAPKIKLFSISEWLKNLPFAPTDDQLNAIADLRSDFGGEEAVRRVVMGDVGSGKTLVMLAAALSVYPRPALIMAPTSILAEQIYAEAVRLLPDFMRIMLIKSGDKPEFDGVNLIIGTHVLLYQSLPAAPLVMIDEQHRFGSNQREKINALASGGLWQNPQLDEVESKFDGEEKVKFDNGTKYENGKNVLLAAAKHNGEILNFAEADGKFDKLGIVKIGKLSGENFSEKQICNDENEGKFSETLKNKDESDEILGGQIYSENSVKSVEKFNKTLGDKFASLATKDAGDGRENLSPSEKSNGLKNLSTDKKGNDKIRSAQKNGAKSVNLRESNEPRAHVVQFSATPIPRTLSMIQSSFAEFSFLRQMPFEKHIHTQILQSADFGELLAHIKAQIAKGRQIAVIYPLVESSESSNYQGLEDAQDFWRANFANVYVTHGKDKEKEQVLREFRERGDVLLSTTVVEVGISLPRLSTIVIVGAERLGLASLHQLRGRVGRNGGSGFCFLFTKLKSPPTRLREFCETLDGFKIAEIDLKNRQSGDILNGAFQHGATFEYYDYEENITQAAKRRLENSVKFG</sequence>
<name>A0A6G5QN42_CAMRE</name>
<dbReference type="AlphaFoldDB" id="A0A6G5QN42"/>
<dbReference type="GO" id="GO:0005524">
    <property type="term" value="F:ATP binding"/>
    <property type="evidence" value="ECO:0007669"/>
    <property type="project" value="UniProtKB-KW"/>
</dbReference>
<dbReference type="Proteomes" id="UP000502377">
    <property type="component" value="Chromosome"/>
</dbReference>
<accession>A0A6G5QN42</accession>
<evidence type="ECO:0000256" key="6">
    <source>
        <dbReference type="ARBA" id="ARBA00023125"/>
    </source>
</evidence>
<dbReference type="PANTHER" id="PTHR47964:SF1">
    <property type="entry name" value="ATP-DEPENDENT DNA HELICASE HOMOLOG RECG, CHLOROPLASTIC"/>
    <property type="match status" value="1"/>
</dbReference>
<dbReference type="InterPro" id="IPR012340">
    <property type="entry name" value="NA-bd_OB-fold"/>
</dbReference>
<dbReference type="GO" id="GO:0006281">
    <property type="term" value="P:DNA repair"/>
    <property type="evidence" value="ECO:0007669"/>
    <property type="project" value="UniProtKB-KW"/>
</dbReference>
<gene>
    <name evidence="11" type="primary">recG</name>
    <name evidence="11" type="ORF">CRECT_1526</name>
</gene>
<feature type="compositionally biased region" description="Basic and acidic residues" evidence="8">
    <location>
        <begin position="511"/>
        <end position="521"/>
    </location>
</feature>
<dbReference type="SMART" id="SM00487">
    <property type="entry name" value="DEXDc"/>
    <property type="match status" value="1"/>
</dbReference>
<dbReference type="EMBL" id="CP012543">
    <property type="protein sequence ID" value="QCD47163.1"/>
    <property type="molecule type" value="Genomic_DNA"/>
</dbReference>
<dbReference type="PROSITE" id="PS51194">
    <property type="entry name" value="HELICASE_CTER"/>
    <property type="match status" value="1"/>
</dbReference>
<keyword evidence="6" id="KW-0238">DNA-binding</keyword>
<dbReference type="InterPro" id="IPR027417">
    <property type="entry name" value="P-loop_NTPase"/>
</dbReference>
<dbReference type="GO" id="GO:0003677">
    <property type="term" value="F:DNA binding"/>
    <property type="evidence" value="ECO:0007669"/>
    <property type="project" value="UniProtKB-KW"/>
</dbReference>
<evidence type="ECO:0000256" key="7">
    <source>
        <dbReference type="ARBA" id="ARBA00023204"/>
    </source>
</evidence>
<keyword evidence="5" id="KW-0067">ATP-binding</keyword>
<feature type="domain" description="Helicase C-terminal" evidence="10">
    <location>
        <begin position="586"/>
        <end position="743"/>
    </location>
</feature>
<dbReference type="GO" id="GO:0016787">
    <property type="term" value="F:hydrolase activity"/>
    <property type="evidence" value="ECO:0007669"/>
    <property type="project" value="UniProtKB-KW"/>
</dbReference>
<reference evidence="11 12" key="1">
    <citation type="submission" date="2016-07" db="EMBL/GenBank/DDBJ databases">
        <title>Comparative genomics of the Campylobacter concisus group.</title>
        <authorList>
            <person name="Miller W.G."/>
            <person name="Yee E."/>
            <person name="Chapman M.H."/>
            <person name="Huynh S."/>
            <person name="Bono J.L."/>
            <person name="On S.L.W."/>
            <person name="StLeger J."/>
            <person name="Foster G."/>
            <person name="Parker C.T."/>
        </authorList>
    </citation>
    <scope>NUCLEOTIDE SEQUENCE [LARGE SCALE GENOMIC DNA]</scope>
    <source>
        <strain evidence="11 12">ATCC 33238</strain>
    </source>
</reference>
<feature type="compositionally biased region" description="Polar residues" evidence="8">
    <location>
        <begin position="498"/>
        <end position="510"/>
    </location>
</feature>
<proteinExistence type="predicted"/>
<dbReference type="InterPro" id="IPR001650">
    <property type="entry name" value="Helicase_C-like"/>
</dbReference>
<dbReference type="InterPro" id="IPR011545">
    <property type="entry name" value="DEAD/DEAH_box_helicase_dom"/>
</dbReference>
<dbReference type="PANTHER" id="PTHR47964">
    <property type="entry name" value="ATP-DEPENDENT DNA HELICASE HOMOLOG RECG, CHLOROPLASTIC"/>
    <property type="match status" value="1"/>
</dbReference>
<dbReference type="Gene3D" id="3.40.50.300">
    <property type="entry name" value="P-loop containing nucleotide triphosphate hydrolases"/>
    <property type="match status" value="3"/>
</dbReference>
<dbReference type="Pfam" id="PF00271">
    <property type="entry name" value="Helicase_C"/>
    <property type="match status" value="1"/>
</dbReference>
<keyword evidence="3" id="KW-0378">Hydrolase</keyword>
<dbReference type="SUPFAM" id="SSF52540">
    <property type="entry name" value="P-loop containing nucleoside triphosphate hydrolases"/>
    <property type="match status" value="1"/>
</dbReference>
<dbReference type="CDD" id="cd04488">
    <property type="entry name" value="RecG_wedge_OBF"/>
    <property type="match status" value="1"/>
</dbReference>
<evidence type="ECO:0000256" key="1">
    <source>
        <dbReference type="ARBA" id="ARBA00022741"/>
    </source>
</evidence>
<evidence type="ECO:0000259" key="9">
    <source>
        <dbReference type="PROSITE" id="PS51192"/>
    </source>
</evidence>
<dbReference type="InterPro" id="IPR014001">
    <property type="entry name" value="Helicase_ATP-bd"/>
</dbReference>
<dbReference type="SMART" id="SM00490">
    <property type="entry name" value="HELICc"/>
    <property type="match status" value="1"/>
</dbReference>
<dbReference type="Pfam" id="PF00270">
    <property type="entry name" value="DEAD"/>
    <property type="match status" value="1"/>
</dbReference>
<dbReference type="RefSeq" id="WP_004318922.1">
    <property type="nucleotide sequence ID" value="NZ_CP012543.1"/>
</dbReference>
<evidence type="ECO:0000313" key="11">
    <source>
        <dbReference type="EMBL" id="QCD47163.1"/>
    </source>
</evidence>
<dbReference type="SUPFAM" id="SSF50249">
    <property type="entry name" value="Nucleic acid-binding proteins"/>
    <property type="match status" value="1"/>
</dbReference>
<evidence type="ECO:0000256" key="2">
    <source>
        <dbReference type="ARBA" id="ARBA00022763"/>
    </source>
</evidence>
<dbReference type="GO" id="GO:0003678">
    <property type="term" value="F:DNA helicase activity"/>
    <property type="evidence" value="ECO:0007669"/>
    <property type="project" value="TreeGrafter"/>
</dbReference>
<feature type="region of interest" description="Disordered" evidence="8">
    <location>
        <begin position="490"/>
        <end position="535"/>
    </location>
</feature>
<dbReference type="PROSITE" id="PS51192">
    <property type="entry name" value="HELICASE_ATP_BIND_1"/>
    <property type="match status" value="1"/>
</dbReference>
<keyword evidence="2" id="KW-0227">DNA damage</keyword>
<evidence type="ECO:0000259" key="10">
    <source>
        <dbReference type="PROSITE" id="PS51194"/>
    </source>
</evidence>
<keyword evidence="4 11" id="KW-0347">Helicase</keyword>
<evidence type="ECO:0000256" key="8">
    <source>
        <dbReference type="SAM" id="MobiDB-lite"/>
    </source>
</evidence>
<keyword evidence="7" id="KW-0234">DNA repair</keyword>
<dbReference type="KEGG" id="crx:CRECT_1526"/>
<evidence type="ECO:0000256" key="5">
    <source>
        <dbReference type="ARBA" id="ARBA00022840"/>
    </source>
</evidence>
<evidence type="ECO:0000313" key="12">
    <source>
        <dbReference type="Proteomes" id="UP000502377"/>
    </source>
</evidence>
<evidence type="ECO:0000256" key="3">
    <source>
        <dbReference type="ARBA" id="ARBA00022801"/>
    </source>
</evidence>
<keyword evidence="1" id="KW-0547">Nucleotide-binding</keyword>
<protein>
    <submittedName>
        <fullName evidence="11">ATP-dependent DNA helicase</fullName>
    </submittedName>
</protein>
<evidence type="ECO:0000256" key="4">
    <source>
        <dbReference type="ARBA" id="ARBA00022806"/>
    </source>
</evidence>
<organism evidence="11 12">
    <name type="scientific">Campylobacter rectus</name>
    <name type="common">Wolinella recta</name>
    <dbReference type="NCBI Taxonomy" id="203"/>
    <lineage>
        <taxon>Bacteria</taxon>
        <taxon>Pseudomonadati</taxon>
        <taxon>Campylobacterota</taxon>
        <taxon>Epsilonproteobacteria</taxon>
        <taxon>Campylobacterales</taxon>
        <taxon>Campylobacteraceae</taxon>
        <taxon>Campylobacter</taxon>
    </lineage>
</organism>